<dbReference type="Proteomes" id="UP000318199">
    <property type="component" value="Unassembled WGS sequence"/>
</dbReference>
<reference evidence="2 3" key="1">
    <citation type="submission" date="2019-07" db="EMBL/GenBank/DDBJ databases">
        <title>Caenimonas sedimenti sp. nov., isolated from activated sludge.</title>
        <authorList>
            <person name="Xu J."/>
        </authorList>
    </citation>
    <scope>NUCLEOTIDE SEQUENCE [LARGE SCALE GENOMIC DNA]</scope>
    <source>
        <strain evidence="2 3">HX-9-20</strain>
    </source>
</reference>
<organism evidence="2 3">
    <name type="scientific">Caenimonas sedimenti</name>
    <dbReference type="NCBI Taxonomy" id="2596921"/>
    <lineage>
        <taxon>Bacteria</taxon>
        <taxon>Pseudomonadati</taxon>
        <taxon>Pseudomonadota</taxon>
        <taxon>Betaproteobacteria</taxon>
        <taxon>Burkholderiales</taxon>
        <taxon>Comamonadaceae</taxon>
        <taxon>Caenimonas</taxon>
    </lineage>
</organism>
<dbReference type="AlphaFoldDB" id="A0A562ZIB7"/>
<feature type="signal peptide" evidence="1">
    <location>
        <begin position="1"/>
        <end position="22"/>
    </location>
</feature>
<dbReference type="EMBL" id="VOBQ01000021">
    <property type="protein sequence ID" value="TWO68058.1"/>
    <property type="molecule type" value="Genomic_DNA"/>
</dbReference>
<evidence type="ECO:0000313" key="3">
    <source>
        <dbReference type="Proteomes" id="UP000318199"/>
    </source>
</evidence>
<keyword evidence="3" id="KW-1185">Reference proteome</keyword>
<dbReference type="OrthoDB" id="5298442at2"/>
<evidence type="ECO:0000256" key="1">
    <source>
        <dbReference type="SAM" id="SignalP"/>
    </source>
</evidence>
<accession>A0A562ZIB7</accession>
<sequence>MKTYLITASLLCATVGATTALADDGSKCHFHGAKPAAETQVLGCANERKATLIKQGKLETSWKDVKPGKPEQVDGKKGKEWKLTFKNPAATDKAKETLYMFYTLPGNFVAANHTGQ</sequence>
<gene>
    <name evidence="2" type="ORF">FN976_24270</name>
</gene>
<evidence type="ECO:0000313" key="2">
    <source>
        <dbReference type="EMBL" id="TWO68058.1"/>
    </source>
</evidence>
<protein>
    <submittedName>
        <fullName evidence="2">Uncharacterized protein</fullName>
    </submittedName>
</protein>
<name>A0A562ZIB7_9BURK</name>
<feature type="chain" id="PRO_5021789418" evidence="1">
    <location>
        <begin position="23"/>
        <end position="116"/>
    </location>
</feature>
<proteinExistence type="predicted"/>
<comment type="caution">
    <text evidence="2">The sequence shown here is derived from an EMBL/GenBank/DDBJ whole genome shotgun (WGS) entry which is preliminary data.</text>
</comment>
<keyword evidence="1" id="KW-0732">Signal</keyword>
<dbReference type="RefSeq" id="WP_145895774.1">
    <property type="nucleotide sequence ID" value="NZ_VOBQ01000021.1"/>
</dbReference>
<dbReference type="InterPro" id="IPR045503">
    <property type="entry name" value="DUF6488"/>
</dbReference>
<dbReference type="Pfam" id="PF20098">
    <property type="entry name" value="DUF6488"/>
    <property type="match status" value="1"/>
</dbReference>